<dbReference type="RefSeq" id="WP_175517440.1">
    <property type="nucleotide sequence ID" value="NZ_FOQD01000009.1"/>
</dbReference>
<gene>
    <name evidence="7" type="ORF">SAMN05421753_109179</name>
</gene>
<dbReference type="GO" id="GO:0020037">
    <property type="term" value="F:heme binding"/>
    <property type="evidence" value="ECO:0007669"/>
    <property type="project" value="InterPro"/>
</dbReference>
<dbReference type="EMBL" id="FOQD01000009">
    <property type="protein sequence ID" value="SFI48925.1"/>
    <property type="molecule type" value="Genomic_DNA"/>
</dbReference>
<dbReference type="STRING" id="1576369.SAMN05421753_109179"/>
<dbReference type="InterPro" id="IPR011989">
    <property type="entry name" value="ARM-like"/>
</dbReference>
<feature type="chain" id="PRO_5011750493" evidence="5">
    <location>
        <begin position="27"/>
        <end position="1111"/>
    </location>
</feature>
<reference evidence="8" key="1">
    <citation type="submission" date="2016-10" db="EMBL/GenBank/DDBJ databases">
        <authorList>
            <person name="Varghese N."/>
            <person name="Submissions S."/>
        </authorList>
    </citation>
    <scope>NUCLEOTIDE SEQUENCE [LARGE SCALE GENOMIC DNA]</scope>
    <source>
        <strain evidence="8">DSM 26348</strain>
    </source>
</reference>
<protein>
    <submittedName>
        <fullName evidence="7">Putative membrane-bound dehydrogenase domain-containing protein</fullName>
    </submittedName>
</protein>
<dbReference type="SUPFAM" id="SSF50952">
    <property type="entry name" value="Soluble quinoprotein glucose dehydrogenase"/>
    <property type="match status" value="1"/>
</dbReference>
<dbReference type="InterPro" id="IPR011041">
    <property type="entry name" value="Quinoprot_gluc/sorb_DH_b-prop"/>
</dbReference>
<dbReference type="InterPro" id="IPR036909">
    <property type="entry name" value="Cyt_c-like_dom_sf"/>
</dbReference>
<name>A0A1I3ILQ0_9PLAN</name>
<dbReference type="PANTHER" id="PTHR33546">
    <property type="entry name" value="LARGE, MULTIFUNCTIONAL SECRETED PROTEIN-RELATED"/>
    <property type="match status" value="1"/>
</dbReference>
<dbReference type="AlphaFoldDB" id="A0A1I3ILQ0"/>
<evidence type="ECO:0000256" key="1">
    <source>
        <dbReference type="ARBA" id="ARBA00022617"/>
    </source>
</evidence>
<sequence length="1111" mass="122190">MTARDTIHTRRITALTFVFLCGACLADETPGLKVPEGFQVTRFAGDDLAHDIFSMTIDSLGRVVVSGPGYVKILIDSDKDGIADRAQTFIDGPASGAQGMFFVGRDLLLAGGEGLIRYRDQDNNDQADGEPDVFLRIKAGNEHDLHAIRKGPDGWWYMIAGNAAGVSPQYAGLPSSPVRKPHAGVILRMKPDLSQGEIFAHGFRNAYDFDFSAAGEVYAFDSDGEKVMSLPWYQPTKLFHVLPGSHQGWVTNDWIRPDYFFDAAPVASAFGRGSPTGVVCYQHTAFPEKYHGALFLQDWTYGRIYSLSLEKNGSTWNGKPEEFVTTTGQFGFAPTDLEVGPGGEMYVCVGGRGTQGGVYCIRPTKKNPLSRPWPGGTGSPTAPSAKLDLCVNAPQPLSSWSRRVWEPVAKELTSEPFVNAAVDRNRSAKERIRAIEILTEKFNGLGGDLAAQLSMDPDPIIRARAAWSLGRTQNEKPNRPTLEPFFSDTDPLVVRAAMEAAQGGDDLQLEEFITPIGQQLANPDRFVRQAAMRVLTRANLNSVHKMAEIAFPKGWRAAIPVAGSFAVRNQGYAGYTIDIALRILKGKYSETLKLEAARTLQLGLGDVTPPTGDLDPVFDGYAPQVDLSTQAAAIDRLGIELASIYPQQMPLVDYELERVIAMIQPKDPALLDKVLSQITTDTSPVDDIHRLIVAARMPVTRTPVQRKFIALALLNLEPKIALGKLQQDSSWDDRVMELCSALVTLDADLPVAMLESPSFGLPGHVQFVQLLPKERIRQCAAVFLRQVQANPNYEWNSDLVYLLGVSGGETEKALLRSKFDDLSLRSAILSSLASEPEEQDRKLFVTGIETGSVETMLQCIEALHLLSSSTDPHENVVLARTLRKLGDRGDERMARDQTIELLRRNLQLQDNYILGLDGDAQEPAISAWLAAAQQRFPDQFAAISKADAQTLAQLKVRLVGIRWENGDATHGWQLFQSRSCTQCHGQRRALGPDLTGVAGRFSRDDLFTAIVFPNQDVSPRYQAVQVMTTDGHVRVGMILYEAVDGLVIRDANNQTYRIEMHEIEQRQTLTQSLMPSGLLQGLSDQDLSDLYAYLRSLGLKSAAVAEPEHLD</sequence>
<dbReference type="PROSITE" id="PS51007">
    <property type="entry name" value="CYTC"/>
    <property type="match status" value="1"/>
</dbReference>
<dbReference type="PANTHER" id="PTHR33546:SF1">
    <property type="entry name" value="LARGE, MULTIFUNCTIONAL SECRETED PROTEIN"/>
    <property type="match status" value="1"/>
</dbReference>
<dbReference type="SUPFAM" id="SSF48371">
    <property type="entry name" value="ARM repeat"/>
    <property type="match status" value="2"/>
</dbReference>
<dbReference type="Gene3D" id="2.120.10.30">
    <property type="entry name" value="TolB, C-terminal domain"/>
    <property type="match status" value="1"/>
</dbReference>
<keyword evidence="8" id="KW-1185">Reference proteome</keyword>
<keyword evidence="2 4" id="KW-0479">Metal-binding</keyword>
<keyword evidence="1 4" id="KW-0349">Heme</keyword>
<dbReference type="Pfam" id="PF13646">
    <property type="entry name" value="HEAT_2"/>
    <property type="match status" value="1"/>
</dbReference>
<feature type="signal peptide" evidence="5">
    <location>
        <begin position="1"/>
        <end position="26"/>
    </location>
</feature>
<evidence type="ECO:0000259" key="6">
    <source>
        <dbReference type="PROSITE" id="PS51007"/>
    </source>
</evidence>
<dbReference type="InterPro" id="IPR016024">
    <property type="entry name" value="ARM-type_fold"/>
</dbReference>
<dbReference type="NCBIfam" id="TIGR02603">
    <property type="entry name" value="CxxCH_TIGR02603"/>
    <property type="match status" value="1"/>
</dbReference>
<accession>A0A1I3ILQ0</accession>
<feature type="domain" description="Cytochrome c" evidence="6">
    <location>
        <begin position="966"/>
        <end position="1098"/>
    </location>
</feature>
<dbReference type="Proteomes" id="UP000199518">
    <property type="component" value="Unassembled WGS sequence"/>
</dbReference>
<evidence type="ECO:0000256" key="3">
    <source>
        <dbReference type="ARBA" id="ARBA00023004"/>
    </source>
</evidence>
<dbReference type="InterPro" id="IPR013428">
    <property type="entry name" value="Membrane-bound_put_N"/>
</dbReference>
<dbReference type="InterPro" id="IPR055557">
    <property type="entry name" value="DUF7133"/>
</dbReference>
<evidence type="ECO:0000313" key="8">
    <source>
        <dbReference type="Proteomes" id="UP000199518"/>
    </source>
</evidence>
<dbReference type="GO" id="GO:0009055">
    <property type="term" value="F:electron transfer activity"/>
    <property type="evidence" value="ECO:0007669"/>
    <property type="project" value="InterPro"/>
</dbReference>
<dbReference type="NCBIfam" id="TIGR02604">
    <property type="entry name" value="Piru_Ver_Nterm"/>
    <property type="match status" value="1"/>
</dbReference>
<dbReference type="Gene3D" id="1.10.760.10">
    <property type="entry name" value="Cytochrome c-like domain"/>
    <property type="match status" value="1"/>
</dbReference>
<keyword evidence="3 4" id="KW-0408">Iron</keyword>
<proteinExistence type="predicted"/>
<dbReference type="InterPro" id="IPR009056">
    <property type="entry name" value="Cyt_c-like_dom"/>
</dbReference>
<evidence type="ECO:0000256" key="4">
    <source>
        <dbReference type="PROSITE-ProRule" id="PRU00433"/>
    </source>
</evidence>
<dbReference type="Pfam" id="PF23500">
    <property type="entry name" value="DUF7133"/>
    <property type="match status" value="1"/>
</dbReference>
<evidence type="ECO:0000256" key="5">
    <source>
        <dbReference type="SAM" id="SignalP"/>
    </source>
</evidence>
<dbReference type="Gene3D" id="1.25.10.10">
    <property type="entry name" value="Leucine-rich Repeat Variant"/>
    <property type="match status" value="1"/>
</dbReference>
<organism evidence="7 8">
    <name type="scientific">Planctomicrobium piriforme</name>
    <dbReference type="NCBI Taxonomy" id="1576369"/>
    <lineage>
        <taxon>Bacteria</taxon>
        <taxon>Pseudomonadati</taxon>
        <taxon>Planctomycetota</taxon>
        <taxon>Planctomycetia</taxon>
        <taxon>Planctomycetales</taxon>
        <taxon>Planctomycetaceae</taxon>
        <taxon>Planctomicrobium</taxon>
    </lineage>
</organism>
<dbReference type="InterPro" id="IPR011042">
    <property type="entry name" value="6-blade_b-propeller_TolB-like"/>
</dbReference>
<evidence type="ECO:0000256" key="2">
    <source>
        <dbReference type="ARBA" id="ARBA00022723"/>
    </source>
</evidence>
<keyword evidence="5" id="KW-0732">Signal</keyword>
<dbReference type="GO" id="GO:0046872">
    <property type="term" value="F:metal ion binding"/>
    <property type="evidence" value="ECO:0007669"/>
    <property type="project" value="UniProtKB-KW"/>
</dbReference>
<dbReference type="SUPFAM" id="SSF46626">
    <property type="entry name" value="Cytochrome c"/>
    <property type="match status" value="1"/>
</dbReference>
<evidence type="ECO:0000313" key="7">
    <source>
        <dbReference type="EMBL" id="SFI48925.1"/>
    </source>
</evidence>
<dbReference type="InterPro" id="IPR013427">
    <property type="entry name" value="Haem-bd_dom_put"/>
</dbReference>